<feature type="compositionally biased region" description="Polar residues" evidence="1">
    <location>
        <begin position="130"/>
        <end position="145"/>
    </location>
</feature>
<proteinExistence type="predicted"/>
<organism evidence="2 3">
    <name type="scientific">Choiromyces venosus 120613-1</name>
    <dbReference type="NCBI Taxonomy" id="1336337"/>
    <lineage>
        <taxon>Eukaryota</taxon>
        <taxon>Fungi</taxon>
        <taxon>Dikarya</taxon>
        <taxon>Ascomycota</taxon>
        <taxon>Pezizomycotina</taxon>
        <taxon>Pezizomycetes</taxon>
        <taxon>Pezizales</taxon>
        <taxon>Tuberaceae</taxon>
        <taxon>Choiromyces</taxon>
    </lineage>
</organism>
<accession>A0A3N4IZK9</accession>
<dbReference type="Proteomes" id="UP000276215">
    <property type="component" value="Unassembled WGS sequence"/>
</dbReference>
<feature type="compositionally biased region" description="Polar residues" evidence="1">
    <location>
        <begin position="32"/>
        <end position="45"/>
    </location>
</feature>
<feature type="compositionally biased region" description="Low complexity" evidence="1">
    <location>
        <begin position="119"/>
        <end position="129"/>
    </location>
</feature>
<gene>
    <name evidence="2" type="ORF">L873DRAFT_1794925</name>
</gene>
<evidence type="ECO:0000256" key="1">
    <source>
        <dbReference type="SAM" id="MobiDB-lite"/>
    </source>
</evidence>
<sequence>MFLLYPFQSEIPYSLLYLPSCWPTSEHPKIPSLSTKTPANRNTKIPSPDPDPHTTNQAPRFREFLFLPPLSSHPTPQAPQTILSSEPRQSFPDHQIILDPSPKPETHEAQPTLPPHIPLTPTFPSFTSPRQYTSQITSITYPKPT</sequence>
<evidence type="ECO:0000313" key="3">
    <source>
        <dbReference type="Proteomes" id="UP000276215"/>
    </source>
</evidence>
<feature type="region of interest" description="Disordered" evidence="1">
    <location>
        <begin position="29"/>
        <end position="145"/>
    </location>
</feature>
<dbReference type="EMBL" id="ML120499">
    <property type="protein sequence ID" value="RPA91306.1"/>
    <property type="molecule type" value="Genomic_DNA"/>
</dbReference>
<reference evidence="2 3" key="1">
    <citation type="journal article" date="2018" name="Nat. Ecol. Evol.">
        <title>Pezizomycetes genomes reveal the molecular basis of ectomycorrhizal truffle lifestyle.</title>
        <authorList>
            <person name="Murat C."/>
            <person name="Payen T."/>
            <person name="Noel B."/>
            <person name="Kuo A."/>
            <person name="Morin E."/>
            <person name="Chen J."/>
            <person name="Kohler A."/>
            <person name="Krizsan K."/>
            <person name="Balestrini R."/>
            <person name="Da Silva C."/>
            <person name="Montanini B."/>
            <person name="Hainaut M."/>
            <person name="Levati E."/>
            <person name="Barry K.W."/>
            <person name="Belfiori B."/>
            <person name="Cichocki N."/>
            <person name="Clum A."/>
            <person name="Dockter R.B."/>
            <person name="Fauchery L."/>
            <person name="Guy J."/>
            <person name="Iotti M."/>
            <person name="Le Tacon F."/>
            <person name="Lindquist E.A."/>
            <person name="Lipzen A."/>
            <person name="Malagnac F."/>
            <person name="Mello A."/>
            <person name="Molinier V."/>
            <person name="Miyauchi S."/>
            <person name="Poulain J."/>
            <person name="Riccioni C."/>
            <person name="Rubini A."/>
            <person name="Sitrit Y."/>
            <person name="Splivallo R."/>
            <person name="Traeger S."/>
            <person name="Wang M."/>
            <person name="Zifcakova L."/>
            <person name="Wipf D."/>
            <person name="Zambonelli A."/>
            <person name="Paolocci F."/>
            <person name="Nowrousian M."/>
            <person name="Ottonello S."/>
            <person name="Baldrian P."/>
            <person name="Spatafora J.W."/>
            <person name="Henrissat B."/>
            <person name="Nagy L.G."/>
            <person name="Aury J.M."/>
            <person name="Wincker P."/>
            <person name="Grigoriev I.V."/>
            <person name="Bonfante P."/>
            <person name="Martin F.M."/>
        </authorList>
    </citation>
    <scope>NUCLEOTIDE SEQUENCE [LARGE SCALE GENOMIC DNA]</scope>
    <source>
        <strain evidence="2 3">120613-1</strain>
    </source>
</reference>
<dbReference type="AlphaFoldDB" id="A0A3N4IZK9"/>
<protein>
    <recommendedName>
        <fullName evidence="4">Extensin-like</fullName>
    </recommendedName>
</protein>
<evidence type="ECO:0008006" key="4">
    <source>
        <dbReference type="Google" id="ProtNLM"/>
    </source>
</evidence>
<feature type="compositionally biased region" description="Polar residues" evidence="1">
    <location>
        <begin position="72"/>
        <end position="88"/>
    </location>
</feature>
<keyword evidence="3" id="KW-1185">Reference proteome</keyword>
<name>A0A3N4IZK9_9PEZI</name>
<evidence type="ECO:0000313" key="2">
    <source>
        <dbReference type="EMBL" id="RPA91306.1"/>
    </source>
</evidence>